<dbReference type="Proteomes" id="UP000006727">
    <property type="component" value="Chromosome 13"/>
</dbReference>
<keyword evidence="4" id="KW-1185">Reference proteome</keyword>
<dbReference type="AlphaFoldDB" id="A0A2K1JLQ3"/>
<name>A0A2K1JLQ3_PHYPA</name>
<evidence type="ECO:0000313" key="2">
    <source>
        <dbReference type="EMBL" id="PNR42478.1"/>
    </source>
</evidence>
<reference evidence="2 4" key="2">
    <citation type="journal article" date="2018" name="Plant J.">
        <title>The Physcomitrella patens chromosome-scale assembly reveals moss genome structure and evolution.</title>
        <authorList>
            <person name="Lang D."/>
            <person name="Ullrich K.K."/>
            <person name="Murat F."/>
            <person name="Fuchs J."/>
            <person name="Jenkins J."/>
            <person name="Haas F.B."/>
            <person name="Piednoel M."/>
            <person name="Gundlach H."/>
            <person name="Van Bel M."/>
            <person name="Meyberg R."/>
            <person name="Vives C."/>
            <person name="Morata J."/>
            <person name="Symeonidi A."/>
            <person name="Hiss M."/>
            <person name="Muchero W."/>
            <person name="Kamisugi Y."/>
            <person name="Saleh O."/>
            <person name="Blanc G."/>
            <person name="Decker E.L."/>
            <person name="van Gessel N."/>
            <person name="Grimwood J."/>
            <person name="Hayes R.D."/>
            <person name="Graham S.W."/>
            <person name="Gunter L.E."/>
            <person name="McDaniel S.F."/>
            <person name="Hoernstein S.N.W."/>
            <person name="Larsson A."/>
            <person name="Li F.W."/>
            <person name="Perroud P.F."/>
            <person name="Phillips J."/>
            <person name="Ranjan P."/>
            <person name="Rokshar D.S."/>
            <person name="Rothfels C.J."/>
            <person name="Schneider L."/>
            <person name="Shu S."/>
            <person name="Stevenson D.W."/>
            <person name="Thummler F."/>
            <person name="Tillich M."/>
            <person name="Villarreal Aguilar J.C."/>
            <person name="Widiez T."/>
            <person name="Wong G.K."/>
            <person name="Wymore A."/>
            <person name="Zhang Y."/>
            <person name="Zimmer A.D."/>
            <person name="Quatrano R.S."/>
            <person name="Mayer K.F.X."/>
            <person name="Goodstein D."/>
            <person name="Casacuberta J.M."/>
            <person name="Vandepoele K."/>
            <person name="Reski R."/>
            <person name="Cuming A.C."/>
            <person name="Tuskan G.A."/>
            <person name="Maumus F."/>
            <person name="Salse J."/>
            <person name="Schmutz J."/>
            <person name="Rensing S.A."/>
        </authorList>
    </citation>
    <scope>NUCLEOTIDE SEQUENCE [LARGE SCALE GENOMIC DNA]</scope>
    <source>
        <strain evidence="3 4">cv. Gransden 2004</strain>
    </source>
</reference>
<reference evidence="3" key="3">
    <citation type="submission" date="2020-12" db="UniProtKB">
        <authorList>
            <consortium name="EnsemblPlants"/>
        </authorList>
    </citation>
    <scope>IDENTIFICATION</scope>
</reference>
<feature type="region of interest" description="Disordered" evidence="1">
    <location>
        <begin position="1"/>
        <end position="20"/>
    </location>
</feature>
<evidence type="ECO:0000256" key="1">
    <source>
        <dbReference type="SAM" id="MobiDB-lite"/>
    </source>
</evidence>
<organism evidence="2">
    <name type="scientific">Physcomitrium patens</name>
    <name type="common">Spreading-leaved earth moss</name>
    <name type="synonym">Physcomitrella patens</name>
    <dbReference type="NCBI Taxonomy" id="3218"/>
    <lineage>
        <taxon>Eukaryota</taxon>
        <taxon>Viridiplantae</taxon>
        <taxon>Streptophyta</taxon>
        <taxon>Embryophyta</taxon>
        <taxon>Bryophyta</taxon>
        <taxon>Bryophytina</taxon>
        <taxon>Bryopsida</taxon>
        <taxon>Funariidae</taxon>
        <taxon>Funariales</taxon>
        <taxon>Funariaceae</taxon>
        <taxon>Physcomitrium</taxon>
    </lineage>
</organism>
<accession>A0A2K1JLQ3</accession>
<sequence>MDRRIDNGQRKAALSSPQKEVAYALRSKAQPLIQMPVERGTRTKPDKERHTATDHHTNNQAMQPDSVYTKAKANISQETMQLMKDQIAFEESCTLTGYLRKNPGPRILHEWARRILHSSYSSTKMLRGGYFEVEFTSRQG</sequence>
<protein>
    <submittedName>
        <fullName evidence="2 3">Uncharacterized protein</fullName>
    </submittedName>
</protein>
<dbReference type="EnsemblPlants" id="Pp3c13_13189V3.1">
    <property type="protein sequence ID" value="Pp3c13_13189V3.1"/>
    <property type="gene ID" value="Pp3c13_13189"/>
</dbReference>
<dbReference type="InParanoid" id="A0A2K1JLQ3"/>
<gene>
    <name evidence="2" type="ORF">PHYPA_017308</name>
</gene>
<evidence type="ECO:0000313" key="4">
    <source>
        <dbReference type="Proteomes" id="UP000006727"/>
    </source>
</evidence>
<proteinExistence type="predicted"/>
<dbReference type="EMBL" id="ABEU02000013">
    <property type="protein sequence ID" value="PNR42478.1"/>
    <property type="molecule type" value="Genomic_DNA"/>
</dbReference>
<evidence type="ECO:0000313" key="3">
    <source>
        <dbReference type="EnsemblPlants" id="Pp3c13_13189V3.1"/>
    </source>
</evidence>
<feature type="compositionally biased region" description="Basic and acidic residues" evidence="1">
    <location>
        <begin position="39"/>
        <end position="57"/>
    </location>
</feature>
<feature type="region of interest" description="Disordered" evidence="1">
    <location>
        <begin position="27"/>
        <end position="62"/>
    </location>
</feature>
<reference evidence="2 4" key="1">
    <citation type="journal article" date="2008" name="Science">
        <title>The Physcomitrella genome reveals evolutionary insights into the conquest of land by plants.</title>
        <authorList>
            <person name="Rensing S."/>
            <person name="Lang D."/>
            <person name="Zimmer A."/>
            <person name="Terry A."/>
            <person name="Salamov A."/>
            <person name="Shapiro H."/>
            <person name="Nishiyama T."/>
            <person name="Perroud P.-F."/>
            <person name="Lindquist E."/>
            <person name="Kamisugi Y."/>
            <person name="Tanahashi T."/>
            <person name="Sakakibara K."/>
            <person name="Fujita T."/>
            <person name="Oishi K."/>
            <person name="Shin-I T."/>
            <person name="Kuroki Y."/>
            <person name="Toyoda A."/>
            <person name="Suzuki Y."/>
            <person name="Hashimoto A."/>
            <person name="Yamaguchi K."/>
            <person name="Sugano A."/>
            <person name="Kohara Y."/>
            <person name="Fujiyama A."/>
            <person name="Anterola A."/>
            <person name="Aoki S."/>
            <person name="Ashton N."/>
            <person name="Barbazuk W.B."/>
            <person name="Barker E."/>
            <person name="Bennetzen J."/>
            <person name="Bezanilla M."/>
            <person name="Blankenship R."/>
            <person name="Cho S.H."/>
            <person name="Dutcher S."/>
            <person name="Estelle M."/>
            <person name="Fawcett J.A."/>
            <person name="Gundlach H."/>
            <person name="Hanada K."/>
            <person name="Heyl A."/>
            <person name="Hicks K.A."/>
            <person name="Hugh J."/>
            <person name="Lohr M."/>
            <person name="Mayer K."/>
            <person name="Melkozernov A."/>
            <person name="Murata T."/>
            <person name="Nelson D."/>
            <person name="Pils B."/>
            <person name="Prigge M."/>
            <person name="Reiss B."/>
            <person name="Renner T."/>
            <person name="Rombauts S."/>
            <person name="Rushton P."/>
            <person name="Sanderfoot A."/>
            <person name="Schween G."/>
            <person name="Shiu S.-H."/>
            <person name="Stueber K."/>
            <person name="Theodoulou F.L."/>
            <person name="Tu H."/>
            <person name="Van de Peer Y."/>
            <person name="Verrier P.J."/>
            <person name="Waters E."/>
            <person name="Wood A."/>
            <person name="Yang L."/>
            <person name="Cove D."/>
            <person name="Cuming A."/>
            <person name="Hasebe M."/>
            <person name="Lucas S."/>
            <person name="Mishler D.B."/>
            <person name="Reski R."/>
            <person name="Grigoriev I."/>
            <person name="Quatrano R.S."/>
            <person name="Boore J.L."/>
        </authorList>
    </citation>
    <scope>NUCLEOTIDE SEQUENCE [LARGE SCALE GENOMIC DNA]</scope>
    <source>
        <strain evidence="3 4">cv. Gransden 2004</strain>
    </source>
</reference>
<dbReference type="Gramene" id="Pp3c13_13189V3.1">
    <property type="protein sequence ID" value="Pp3c13_13189V3.1"/>
    <property type="gene ID" value="Pp3c13_13189"/>
</dbReference>